<protein>
    <submittedName>
        <fullName evidence="1">Uncharacterized protein</fullName>
    </submittedName>
</protein>
<organism evidence="1">
    <name type="scientific">hydrocarbon metagenome</name>
    <dbReference type="NCBI Taxonomy" id="938273"/>
    <lineage>
        <taxon>unclassified sequences</taxon>
        <taxon>metagenomes</taxon>
        <taxon>ecological metagenomes</taxon>
    </lineage>
</organism>
<name>A0A0W8FAB3_9ZZZZ</name>
<dbReference type="AlphaFoldDB" id="A0A0W8FAB3"/>
<proteinExistence type="predicted"/>
<gene>
    <name evidence="1" type="ORF">ASZ90_012451</name>
</gene>
<sequence length="43" mass="4455">MIAAGRNIGACKRFADLIILTTIHLITIGISEAAKGKKAFGGI</sequence>
<evidence type="ECO:0000313" key="1">
    <source>
        <dbReference type="EMBL" id="KUG17808.1"/>
    </source>
</evidence>
<comment type="caution">
    <text evidence="1">The sequence shown here is derived from an EMBL/GenBank/DDBJ whole genome shotgun (WGS) entry which is preliminary data.</text>
</comment>
<reference evidence="1" key="1">
    <citation type="journal article" date="2015" name="Proc. Natl. Acad. Sci. U.S.A.">
        <title>Networks of energetic and metabolic interactions define dynamics in microbial communities.</title>
        <authorList>
            <person name="Embree M."/>
            <person name="Liu J.K."/>
            <person name="Al-Bassam M.M."/>
            <person name="Zengler K."/>
        </authorList>
    </citation>
    <scope>NUCLEOTIDE SEQUENCE</scope>
</reference>
<dbReference type="EMBL" id="LNQE01001419">
    <property type="protein sequence ID" value="KUG17808.1"/>
    <property type="molecule type" value="Genomic_DNA"/>
</dbReference>
<accession>A0A0W8FAB3</accession>